<organism evidence="2 3">
    <name type="scientific">Armillaria ostoyae</name>
    <name type="common">Armillaria root rot fungus</name>
    <dbReference type="NCBI Taxonomy" id="47428"/>
    <lineage>
        <taxon>Eukaryota</taxon>
        <taxon>Fungi</taxon>
        <taxon>Dikarya</taxon>
        <taxon>Basidiomycota</taxon>
        <taxon>Agaricomycotina</taxon>
        <taxon>Agaricomycetes</taxon>
        <taxon>Agaricomycetidae</taxon>
        <taxon>Agaricales</taxon>
        <taxon>Marasmiineae</taxon>
        <taxon>Physalacriaceae</taxon>
        <taxon>Armillaria</taxon>
    </lineage>
</organism>
<feature type="compositionally biased region" description="Basic and acidic residues" evidence="1">
    <location>
        <begin position="89"/>
        <end position="99"/>
    </location>
</feature>
<evidence type="ECO:0000313" key="2">
    <source>
        <dbReference type="EMBL" id="SJL14725.1"/>
    </source>
</evidence>
<dbReference type="AlphaFoldDB" id="A0A284S149"/>
<dbReference type="EMBL" id="FUEG01000025">
    <property type="protein sequence ID" value="SJL14725.1"/>
    <property type="molecule type" value="Genomic_DNA"/>
</dbReference>
<evidence type="ECO:0000313" key="3">
    <source>
        <dbReference type="Proteomes" id="UP000219338"/>
    </source>
</evidence>
<sequence length="113" mass="12382">MSAEPDMRIRENVPDAPDYNTEPAYASGISEASYNLSYDPPAFGLRIPKGCTRRDDQSAAHPGPWGSDGEGSANPQTQGDGTWDGQVKSVRDLPDDERRYVPDILIQKESTDI</sequence>
<accession>A0A284S149</accession>
<gene>
    <name evidence="2" type="ORF">ARMOST_18192</name>
</gene>
<keyword evidence="3" id="KW-1185">Reference proteome</keyword>
<proteinExistence type="predicted"/>
<feature type="region of interest" description="Disordered" evidence="1">
    <location>
        <begin position="47"/>
        <end position="99"/>
    </location>
</feature>
<reference evidence="3" key="1">
    <citation type="journal article" date="2017" name="Nat. Ecol. Evol.">
        <title>Genome expansion and lineage-specific genetic innovations in the forest pathogenic fungi Armillaria.</title>
        <authorList>
            <person name="Sipos G."/>
            <person name="Prasanna A.N."/>
            <person name="Walter M.C."/>
            <person name="O'Connor E."/>
            <person name="Balint B."/>
            <person name="Krizsan K."/>
            <person name="Kiss B."/>
            <person name="Hess J."/>
            <person name="Varga T."/>
            <person name="Slot J."/>
            <person name="Riley R."/>
            <person name="Boka B."/>
            <person name="Rigling D."/>
            <person name="Barry K."/>
            <person name="Lee J."/>
            <person name="Mihaltcheva S."/>
            <person name="LaButti K."/>
            <person name="Lipzen A."/>
            <person name="Waldron R."/>
            <person name="Moloney N.M."/>
            <person name="Sperisen C."/>
            <person name="Kredics L."/>
            <person name="Vagvoelgyi C."/>
            <person name="Patrignani A."/>
            <person name="Fitzpatrick D."/>
            <person name="Nagy I."/>
            <person name="Doyle S."/>
            <person name="Anderson J.B."/>
            <person name="Grigoriev I.V."/>
            <person name="Gueldener U."/>
            <person name="Muensterkoetter M."/>
            <person name="Nagy L.G."/>
        </authorList>
    </citation>
    <scope>NUCLEOTIDE SEQUENCE [LARGE SCALE GENOMIC DNA]</scope>
    <source>
        <strain evidence="3">C18/9</strain>
    </source>
</reference>
<dbReference type="Proteomes" id="UP000219338">
    <property type="component" value="Unassembled WGS sequence"/>
</dbReference>
<evidence type="ECO:0000256" key="1">
    <source>
        <dbReference type="SAM" id="MobiDB-lite"/>
    </source>
</evidence>
<feature type="region of interest" description="Disordered" evidence="1">
    <location>
        <begin position="1"/>
        <end position="24"/>
    </location>
</feature>
<name>A0A284S149_ARMOS</name>
<protein>
    <submittedName>
        <fullName evidence="2">Uncharacterized protein</fullName>
    </submittedName>
</protein>
<feature type="compositionally biased region" description="Basic and acidic residues" evidence="1">
    <location>
        <begin position="1"/>
        <end position="13"/>
    </location>
</feature>